<name>A0ABX0JZD9_9PROT</name>
<protein>
    <submittedName>
        <fullName evidence="2">DUF2501 domain-containing protein</fullName>
    </submittedName>
</protein>
<comment type="caution">
    <text evidence="2">The sequence shown here is derived from an EMBL/GenBank/DDBJ whole genome shotgun (WGS) entry which is preliminary data.</text>
</comment>
<dbReference type="EMBL" id="WOSY01000001">
    <property type="protein sequence ID" value="NHN87380.1"/>
    <property type="molecule type" value="Genomic_DNA"/>
</dbReference>
<feature type="signal peptide" evidence="1">
    <location>
        <begin position="1"/>
        <end position="25"/>
    </location>
</feature>
<gene>
    <name evidence="2" type="ORF">GOB81_01850</name>
</gene>
<dbReference type="RefSeq" id="WP_173568652.1">
    <property type="nucleotide sequence ID" value="NZ_WOSY01000001.1"/>
</dbReference>
<keyword evidence="1" id="KW-0732">Signal</keyword>
<dbReference type="InterPro" id="IPR019637">
    <property type="entry name" value="DUF2501"/>
</dbReference>
<evidence type="ECO:0000313" key="2">
    <source>
        <dbReference type="EMBL" id="NHN87380.1"/>
    </source>
</evidence>
<keyword evidence="3" id="KW-1185">Reference proteome</keyword>
<reference evidence="2 3" key="1">
    <citation type="journal article" date="2020" name="Int. J. Syst. Evol. Microbiol.">
        <title>Novel acetic acid bacteria from cider fermentations: Acetobacter conturbans sp. nov. and Acetobacter fallax sp. nov.</title>
        <authorList>
            <person name="Sombolestani A.S."/>
            <person name="Cleenwerck I."/>
            <person name="Cnockaert M."/>
            <person name="Borremans W."/>
            <person name="Wieme A.D."/>
            <person name="De Vuyst L."/>
            <person name="Vandamme P."/>
        </authorList>
    </citation>
    <scope>NUCLEOTIDE SEQUENCE [LARGE SCALE GENOMIC DNA]</scope>
    <source>
        <strain evidence="2 3">LMG 1627</strain>
    </source>
</reference>
<proteinExistence type="predicted"/>
<accession>A0ABX0JZD9</accession>
<dbReference type="Pfam" id="PF10696">
    <property type="entry name" value="DUF2501"/>
    <property type="match status" value="1"/>
</dbReference>
<evidence type="ECO:0000313" key="3">
    <source>
        <dbReference type="Proteomes" id="UP000631653"/>
    </source>
</evidence>
<sequence>MAIRRFGALALVCGLSVAGVSVAQAQSLSGIAQGAEQGAMQNALGSTTSSSTTGSTSGLLGAMGVPSLSSASSGNVAGVLSYCVQNNLVSNVSSAKSTLSTLSGQSAVTGDTSYASGQQGLLQVGNGNQLSLSTLKAKARKKLCKAVESKASSLI</sequence>
<organism evidence="2 3">
    <name type="scientific">Acetobacter conturbans</name>
    <dbReference type="NCBI Taxonomy" id="1737472"/>
    <lineage>
        <taxon>Bacteria</taxon>
        <taxon>Pseudomonadati</taxon>
        <taxon>Pseudomonadota</taxon>
        <taxon>Alphaproteobacteria</taxon>
        <taxon>Acetobacterales</taxon>
        <taxon>Acetobacteraceae</taxon>
        <taxon>Acetobacter</taxon>
    </lineage>
</organism>
<evidence type="ECO:0000256" key="1">
    <source>
        <dbReference type="SAM" id="SignalP"/>
    </source>
</evidence>
<feature type="chain" id="PRO_5046993386" evidence="1">
    <location>
        <begin position="26"/>
        <end position="155"/>
    </location>
</feature>
<dbReference type="Proteomes" id="UP000631653">
    <property type="component" value="Unassembled WGS sequence"/>
</dbReference>